<dbReference type="Gene3D" id="3.30.420.10">
    <property type="entry name" value="Ribonuclease H-like superfamily/Ribonuclease H"/>
    <property type="match status" value="1"/>
</dbReference>
<dbReference type="InterPro" id="IPR012337">
    <property type="entry name" value="RNaseH-like_sf"/>
</dbReference>
<dbReference type="GO" id="GO:0003676">
    <property type="term" value="F:nucleic acid binding"/>
    <property type="evidence" value="ECO:0007669"/>
    <property type="project" value="InterPro"/>
</dbReference>
<sequence length="208" mass="22205">MRGYAVIDLVTTGPLPGEHDRVIEVAVVHADAAGRATGEWDTLVNPGGDLGTTSGHGIRTSDAMLAPTFAQIAPELLELLAGRVIVAHNAAVETRFLAVELERLGVRTRVPQPTLCTMQLARRYLPDAGRSLAETAAAMGIVLDREHRASADARATAELLGAFIRMDPLSGDWREIERVDGADWPRLAPTGFSFTPRPASARARPLAG</sequence>
<evidence type="ECO:0000256" key="2">
    <source>
        <dbReference type="ARBA" id="ARBA00022801"/>
    </source>
</evidence>
<dbReference type="CDD" id="cd06127">
    <property type="entry name" value="DEDDh"/>
    <property type="match status" value="1"/>
</dbReference>
<organism evidence="5 6">
    <name type="scientific">Conyzicola lurida</name>
    <dbReference type="NCBI Taxonomy" id="1172621"/>
    <lineage>
        <taxon>Bacteria</taxon>
        <taxon>Bacillati</taxon>
        <taxon>Actinomycetota</taxon>
        <taxon>Actinomycetes</taxon>
        <taxon>Micrococcales</taxon>
        <taxon>Microbacteriaceae</taxon>
        <taxon>Conyzicola</taxon>
    </lineage>
</organism>
<protein>
    <submittedName>
        <fullName evidence="5">DNA polymerase III epsilon subunit-like protein</fullName>
    </submittedName>
</protein>
<dbReference type="EMBL" id="JACHMJ010000001">
    <property type="protein sequence ID" value="MBB5843076.1"/>
    <property type="molecule type" value="Genomic_DNA"/>
</dbReference>
<proteinExistence type="predicted"/>
<reference evidence="5 6" key="1">
    <citation type="submission" date="2020-08" db="EMBL/GenBank/DDBJ databases">
        <title>Sequencing the genomes of 1000 actinobacteria strains.</title>
        <authorList>
            <person name="Klenk H.-P."/>
        </authorList>
    </citation>
    <scope>NUCLEOTIDE SEQUENCE [LARGE SCALE GENOMIC DNA]</scope>
    <source>
        <strain evidence="5 6">DSM 105784</strain>
    </source>
</reference>
<dbReference type="PANTHER" id="PTHR30231">
    <property type="entry name" value="DNA POLYMERASE III SUBUNIT EPSILON"/>
    <property type="match status" value="1"/>
</dbReference>
<dbReference type="PANTHER" id="PTHR30231:SF4">
    <property type="entry name" value="PROTEIN NEN2"/>
    <property type="match status" value="1"/>
</dbReference>
<keyword evidence="1" id="KW-0540">Nuclease</keyword>
<evidence type="ECO:0000313" key="6">
    <source>
        <dbReference type="Proteomes" id="UP000536685"/>
    </source>
</evidence>
<dbReference type="InterPro" id="IPR036397">
    <property type="entry name" value="RNaseH_sf"/>
</dbReference>
<dbReference type="GO" id="GO:0005829">
    <property type="term" value="C:cytosol"/>
    <property type="evidence" value="ECO:0007669"/>
    <property type="project" value="TreeGrafter"/>
</dbReference>
<evidence type="ECO:0000313" key="5">
    <source>
        <dbReference type="EMBL" id="MBB5843076.1"/>
    </source>
</evidence>
<dbReference type="RefSeq" id="WP_184235196.1">
    <property type="nucleotide sequence ID" value="NZ_JACHMJ010000001.1"/>
</dbReference>
<gene>
    <name evidence="5" type="ORF">HD599_001399</name>
</gene>
<dbReference type="Proteomes" id="UP000536685">
    <property type="component" value="Unassembled WGS sequence"/>
</dbReference>
<comment type="caution">
    <text evidence="5">The sequence shown here is derived from an EMBL/GenBank/DDBJ whole genome shotgun (WGS) entry which is preliminary data.</text>
</comment>
<name>A0A841AMY6_9MICO</name>
<keyword evidence="3" id="KW-0269">Exonuclease</keyword>
<dbReference type="SMART" id="SM00479">
    <property type="entry name" value="EXOIII"/>
    <property type="match status" value="1"/>
</dbReference>
<evidence type="ECO:0000256" key="1">
    <source>
        <dbReference type="ARBA" id="ARBA00022722"/>
    </source>
</evidence>
<evidence type="ECO:0000256" key="3">
    <source>
        <dbReference type="ARBA" id="ARBA00022839"/>
    </source>
</evidence>
<keyword evidence="2" id="KW-0378">Hydrolase</keyword>
<dbReference type="FunFam" id="3.30.420.10:FF:000045">
    <property type="entry name" value="3'-5' exonuclease DinG"/>
    <property type="match status" value="1"/>
</dbReference>
<dbReference type="SUPFAM" id="SSF53098">
    <property type="entry name" value="Ribonuclease H-like"/>
    <property type="match status" value="1"/>
</dbReference>
<dbReference type="GO" id="GO:0008408">
    <property type="term" value="F:3'-5' exonuclease activity"/>
    <property type="evidence" value="ECO:0007669"/>
    <property type="project" value="TreeGrafter"/>
</dbReference>
<dbReference type="Pfam" id="PF00929">
    <property type="entry name" value="RNase_T"/>
    <property type="match status" value="1"/>
</dbReference>
<accession>A0A841AMY6</accession>
<evidence type="ECO:0000259" key="4">
    <source>
        <dbReference type="SMART" id="SM00479"/>
    </source>
</evidence>
<feature type="domain" description="Exonuclease" evidence="4">
    <location>
        <begin position="3"/>
        <end position="169"/>
    </location>
</feature>
<dbReference type="AlphaFoldDB" id="A0A841AMY6"/>
<dbReference type="InterPro" id="IPR013520">
    <property type="entry name" value="Ribonucl_H"/>
</dbReference>
<keyword evidence="6" id="KW-1185">Reference proteome</keyword>